<evidence type="ECO:0000256" key="6">
    <source>
        <dbReference type="ARBA" id="ARBA00023004"/>
    </source>
</evidence>
<proteinExistence type="inferred from homology"/>
<name>A0A813UWQ5_9BILA</name>
<dbReference type="Gene3D" id="3.40.50.11860">
    <property type="entry name" value="Diphthamide synthesis DPH1/DPH2 domain 3"/>
    <property type="match status" value="1"/>
</dbReference>
<evidence type="ECO:0000256" key="2">
    <source>
        <dbReference type="ARBA" id="ARBA00005156"/>
    </source>
</evidence>
<dbReference type="NCBIfam" id="TIGR00322">
    <property type="entry name" value="diphth2_R"/>
    <property type="match status" value="1"/>
</dbReference>
<keyword evidence="7 9" id="KW-0411">Iron-sulfur</keyword>
<evidence type="ECO:0000256" key="1">
    <source>
        <dbReference type="ARBA" id="ARBA00001966"/>
    </source>
</evidence>
<evidence type="ECO:0000256" key="8">
    <source>
        <dbReference type="ARBA" id="ARBA00045159"/>
    </source>
</evidence>
<keyword evidence="5 9" id="KW-0479">Metal-binding</keyword>
<dbReference type="UniPathway" id="UPA00559"/>
<accession>A0A813UWQ5</accession>
<protein>
    <recommendedName>
        <fullName evidence="4 9">2-(3-amino-3-carboxypropyl)histidine synthase subunit 2</fullName>
    </recommendedName>
</protein>
<dbReference type="FunFam" id="3.40.50.11860:FF:000001">
    <property type="entry name" value="2-(3-amino-3-carboxypropyl)histidine synthase subunit 2"/>
    <property type="match status" value="1"/>
</dbReference>
<evidence type="ECO:0000313" key="10">
    <source>
        <dbReference type="EMBL" id="CAF0833419.1"/>
    </source>
</evidence>
<dbReference type="NCBIfam" id="TIGR00272">
    <property type="entry name" value="DPH2"/>
    <property type="match status" value="1"/>
</dbReference>
<evidence type="ECO:0000256" key="4">
    <source>
        <dbReference type="ARBA" id="ARBA00021914"/>
    </source>
</evidence>
<dbReference type="InterPro" id="IPR042263">
    <property type="entry name" value="DPH1/DPH2_1"/>
</dbReference>
<keyword evidence="6 9" id="KW-0408">Iron</keyword>
<dbReference type="GO" id="GO:0046872">
    <property type="term" value="F:metal ion binding"/>
    <property type="evidence" value="ECO:0007669"/>
    <property type="project" value="UniProtKB-KW"/>
</dbReference>
<evidence type="ECO:0000256" key="5">
    <source>
        <dbReference type="ARBA" id="ARBA00022723"/>
    </source>
</evidence>
<comment type="cofactor">
    <cofactor evidence="1">
        <name>[4Fe-4S] cluster</name>
        <dbReference type="ChEBI" id="CHEBI:49883"/>
    </cofactor>
</comment>
<keyword evidence="11" id="KW-1185">Reference proteome</keyword>
<dbReference type="InterPro" id="IPR016435">
    <property type="entry name" value="DPH1/DPH2"/>
</dbReference>
<dbReference type="SFLD" id="SFLDS00032">
    <property type="entry name" value="Radical_SAM_3-amino-3-carboxyp"/>
    <property type="match status" value="1"/>
</dbReference>
<dbReference type="GO" id="GO:0017183">
    <property type="term" value="P:protein histidyl modification to diphthamide"/>
    <property type="evidence" value="ECO:0007669"/>
    <property type="project" value="UniProtKB-UniPathway"/>
</dbReference>
<dbReference type="PANTHER" id="PTHR10762:SF2">
    <property type="entry name" value="2-(3-AMINO-3-CARBOXYPROPYL)HISTIDINE SYNTHASE SUBUNIT 2"/>
    <property type="match status" value="1"/>
</dbReference>
<comment type="pathway">
    <text evidence="2 9">Protein modification; peptidyl-diphthamide biosynthesis.</text>
</comment>
<dbReference type="PANTHER" id="PTHR10762">
    <property type="entry name" value="DIPHTHAMIDE BIOSYNTHESIS PROTEIN"/>
    <property type="match status" value="1"/>
</dbReference>
<comment type="caution">
    <text evidence="10">The sequence shown here is derived from an EMBL/GenBank/DDBJ whole genome shotgun (WGS) entry which is preliminary data.</text>
</comment>
<dbReference type="Pfam" id="PF01866">
    <property type="entry name" value="Diphthamide_syn"/>
    <property type="match status" value="1"/>
</dbReference>
<dbReference type="AlphaFoldDB" id="A0A813UWQ5"/>
<comment type="similarity">
    <text evidence="3 9">Belongs to the DPH1/DPH2 family. DPH2 subfamily.</text>
</comment>
<dbReference type="InterPro" id="IPR042265">
    <property type="entry name" value="DPH1/DPH2_3"/>
</dbReference>
<evidence type="ECO:0000256" key="3">
    <source>
        <dbReference type="ARBA" id="ARBA00006179"/>
    </source>
</evidence>
<sequence length="464" mass="53572">MVDAFSTNSLETIEKQINDLKLIEITDIDSYFEIDRTTKWILDNNFKRVALQFPDELLHSSVKVYSKLQLNCSECSFFILADTSYGNCCVDLVAAEHYEADCIIHYGHSCLSPVEKLPTLLIFDKSPLNLNSINQEIDKLKGKLIVFYDVSYQYLHSEIVKLFQNNNEIFISDIILPGSVSPSEYKVLFSRRLPTDLKNSSDSYSFFYIGNKTSFKNGFLFYFNKNKFYQYDPEIGSCEEILFNKTNRELMKRYYLIEKAKDSAIFGILIGTMSVAKYKDAIEHVSKILKKVQKRYYSFLIGKLNCPKLNNFMEVDTYVLVACNENSLIDSKELNKPIITIYELEMAFNCARLWGEEYVVDFKHLLENSEHYVPLKLSEQESDVSLITGESRFNRRVDNETKEETESALLSRDKTLIVQNYSASDFLRNRSWTGLEQNLGQDEIKKAIEGTKGIAAGYESEPIK</sequence>
<dbReference type="GO" id="GO:0051536">
    <property type="term" value="F:iron-sulfur cluster binding"/>
    <property type="evidence" value="ECO:0007669"/>
    <property type="project" value="UniProtKB-KW"/>
</dbReference>
<evidence type="ECO:0000313" key="11">
    <source>
        <dbReference type="Proteomes" id="UP000663879"/>
    </source>
</evidence>
<gene>
    <name evidence="10" type="ORF">OXX778_LOCUS8085</name>
</gene>
<evidence type="ECO:0000256" key="7">
    <source>
        <dbReference type="ARBA" id="ARBA00023014"/>
    </source>
</evidence>
<dbReference type="SFLD" id="SFLDG01121">
    <property type="entry name" value="Diphthamide_biosynthesis"/>
    <property type="match status" value="1"/>
</dbReference>
<dbReference type="SFLD" id="SFLDF00408">
    <property type="entry name" value="Diphthamide_biosynthesis_famil"/>
    <property type="match status" value="1"/>
</dbReference>
<organism evidence="10 11">
    <name type="scientific">Brachionus calyciflorus</name>
    <dbReference type="NCBI Taxonomy" id="104777"/>
    <lineage>
        <taxon>Eukaryota</taxon>
        <taxon>Metazoa</taxon>
        <taxon>Spiralia</taxon>
        <taxon>Gnathifera</taxon>
        <taxon>Rotifera</taxon>
        <taxon>Eurotatoria</taxon>
        <taxon>Monogononta</taxon>
        <taxon>Pseudotrocha</taxon>
        <taxon>Ploima</taxon>
        <taxon>Brachionidae</taxon>
        <taxon>Brachionus</taxon>
    </lineage>
</organism>
<dbReference type="EMBL" id="CAJNOC010001083">
    <property type="protein sequence ID" value="CAF0833419.1"/>
    <property type="molecule type" value="Genomic_DNA"/>
</dbReference>
<dbReference type="GO" id="GO:0090560">
    <property type="term" value="F:2-(3-amino-3-carboxypropyl)histidine synthase activity"/>
    <property type="evidence" value="ECO:0007669"/>
    <property type="project" value="InterPro"/>
</dbReference>
<evidence type="ECO:0000256" key="9">
    <source>
        <dbReference type="RuleBase" id="RU364133"/>
    </source>
</evidence>
<reference evidence="10" key="1">
    <citation type="submission" date="2021-02" db="EMBL/GenBank/DDBJ databases">
        <authorList>
            <person name="Nowell W R."/>
        </authorList>
    </citation>
    <scope>NUCLEOTIDE SEQUENCE</scope>
    <source>
        <strain evidence="10">Ploen Becks lab</strain>
    </source>
</reference>
<dbReference type="OrthoDB" id="449241at2759"/>
<dbReference type="Gene3D" id="3.40.50.11840">
    <property type="entry name" value="Diphthamide synthesis DPH1/DPH2 domain 1"/>
    <property type="match status" value="1"/>
</dbReference>
<dbReference type="Proteomes" id="UP000663879">
    <property type="component" value="Unassembled WGS sequence"/>
</dbReference>
<comment type="function">
    <text evidence="8 9">Required for the first step of diphthamide biosynthesis, a post-translational modification of histidine which occurs in elongation factor 2. DPH1 and DPH2 transfer a 3-amino-3-carboxypropyl (ACP) group from S-adenosyl-L-methionine (SAM) to a histidine residue, the reaction is assisted by a reduction system comprising DPH3 and a NADH-dependent reductase. Facilitates the reduction of the catalytic iron-sulfur cluster found in the DPH1 subunit.</text>
</comment>
<dbReference type="FunFam" id="3.40.50.11840:FF:000002">
    <property type="entry name" value="2-(3-amino-3-carboxypropyl)histidine synthase subunit 2"/>
    <property type="match status" value="1"/>
</dbReference>
<dbReference type="InterPro" id="IPR010014">
    <property type="entry name" value="DHP2"/>
</dbReference>